<proteinExistence type="predicted"/>
<dbReference type="EMBL" id="VSRR010026514">
    <property type="protein sequence ID" value="MPC67623.1"/>
    <property type="molecule type" value="Genomic_DNA"/>
</dbReference>
<organism evidence="1 2">
    <name type="scientific">Portunus trituberculatus</name>
    <name type="common">Swimming crab</name>
    <name type="synonym">Neptunus trituberculatus</name>
    <dbReference type="NCBI Taxonomy" id="210409"/>
    <lineage>
        <taxon>Eukaryota</taxon>
        <taxon>Metazoa</taxon>
        <taxon>Ecdysozoa</taxon>
        <taxon>Arthropoda</taxon>
        <taxon>Crustacea</taxon>
        <taxon>Multicrustacea</taxon>
        <taxon>Malacostraca</taxon>
        <taxon>Eumalacostraca</taxon>
        <taxon>Eucarida</taxon>
        <taxon>Decapoda</taxon>
        <taxon>Pleocyemata</taxon>
        <taxon>Brachyura</taxon>
        <taxon>Eubrachyura</taxon>
        <taxon>Portunoidea</taxon>
        <taxon>Portunidae</taxon>
        <taxon>Portuninae</taxon>
        <taxon>Portunus</taxon>
    </lineage>
</organism>
<sequence length="64" mass="6914">MTTALPSGEETGVGRGGAVLRQGHLRVKEEGVEGVVVEVEGCHRTLKEGLYDGIIFHQESYVEC</sequence>
<evidence type="ECO:0000313" key="2">
    <source>
        <dbReference type="Proteomes" id="UP000324222"/>
    </source>
</evidence>
<dbReference type="AlphaFoldDB" id="A0A5B7HC01"/>
<comment type="caution">
    <text evidence="1">The sequence shown here is derived from an EMBL/GenBank/DDBJ whole genome shotgun (WGS) entry which is preliminary data.</text>
</comment>
<evidence type="ECO:0000313" key="1">
    <source>
        <dbReference type="EMBL" id="MPC67623.1"/>
    </source>
</evidence>
<gene>
    <name evidence="1" type="ORF">E2C01_061800</name>
</gene>
<name>A0A5B7HC01_PORTR</name>
<accession>A0A5B7HC01</accession>
<keyword evidence="2" id="KW-1185">Reference proteome</keyword>
<dbReference type="Proteomes" id="UP000324222">
    <property type="component" value="Unassembled WGS sequence"/>
</dbReference>
<protein>
    <submittedName>
        <fullName evidence="1">Uncharacterized protein</fullName>
    </submittedName>
</protein>
<reference evidence="1 2" key="1">
    <citation type="submission" date="2019-05" db="EMBL/GenBank/DDBJ databases">
        <title>Another draft genome of Portunus trituberculatus and its Hox gene families provides insights of decapod evolution.</title>
        <authorList>
            <person name="Jeong J.-H."/>
            <person name="Song I."/>
            <person name="Kim S."/>
            <person name="Choi T."/>
            <person name="Kim D."/>
            <person name="Ryu S."/>
            <person name="Kim W."/>
        </authorList>
    </citation>
    <scope>NUCLEOTIDE SEQUENCE [LARGE SCALE GENOMIC DNA]</scope>
    <source>
        <tissue evidence="1">Muscle</tissue>
    </source>
</reference>